<proteinExistence type="predicted"/>
<gene>
    <name evidence="1" type="ORF">SAMN05444388_110175</name>
</gene>
<protein>
    <submittedName>
        <fullName evidence="1">Uncharacterized protein</fullName>
    </submittedName>
</protein>
<dbReference type="EMBL" id="FQWH01000010">
    <property type="protein sequence ID" value="SHH43109.1"/>
    <property type="molecule type" value="Genomic_DNA"/>
</dbReference>
<evidence type="ECO:0000313" key="2">
    <source>
        <dbReference type="Proteomes" id="UP000184112"/>
    </source>
</evidence>
<accession>A0A1M5SX43</accession>
<sequence>MTKTIKLRVKKEIDRNSEFKVLKLKGSLITKGFTEIIHIEDENENFYLNSFSTSPENKKEADDFILDYISVNNLSETITLISTINNNF</sequence>
<dbReference type="Proteomes" id="UP000184112">
    <property type="component" value="Unassembled WGS sequence"/>
</dbReference>
<dbReference type="AlphaFoldDB" id="A0A1M5SX43"/>
<dbReference type="RefSeq" id="WP_073410545.1">
    <property type="nucleotide sequence ID" value="NZ_FQWH01000010.1"/>
</dbReference>
<evidence type="ECO:0000313" key="1">
    <source>
        <dbReference type="EMBL" id="SHH43109.1"/>
    </source>
</evidence>
<name>A0A1M5SX43_FLAJO</name>
<reference evidence="1 2" key="1">
    <citation type="submission" date="2016-11" db="EMBL/GenBank/DDBJ databases">
        <authorList>
            <person name="Jaros S."/>
            <person name="Januszkiewicz K."/>
            <person name="Wedrychowicz H."/>
        </authorList>
    </citation>
    <scope>NUCLEOTIDE SEQUENCE [LARGE SCALE GENOMIC DNA]</scope>
    <source>
        <strain evidence="1 2">DSM 6792</strain>
    </source>
</reference>
<organism evidence="1 2">
    <name type="scientific">Flavobacterium johnsoniae</name>
    <name type="common">Cytophaga johnsonae</name>
    <dbReference type="NCBI Taxonomy" id="986"/>
    <lineage>
        <taxon>Bacteria</taxon>
        <taxon>Pseudomonadati</taxon>
        <taxon>Bacteroidota</taxon>
        <taxon>Flavobacteriia</taxon>
        <taxon>Flavobacteriales</taxon>
        <taxon>Flavobacteriaceae</taxon>
        <taxon>Flavobacterium</taxon>
    </lineage>
</organism>